<evidence type="ECO:0000313" key="1">
    <source>
        <dbReference type="EMBL" id="KAF5190900.1"/>
    </source>
</evidence>
<dbReference type="Proteomes" id="UP000554482">
    <property type="component" value="Unassembled WGS sequence"/>
</dbReference>
<comment type="caution">
    <text evidence="1">The sequence shown here is derived from an EMBL/GenBank/DDBJ whole genome shotgun (WGS) entry which is preliminary data.</text>
</comment>
<gene>
    <name evidence="1" type="ORF">FRX31_019510</name>
</gene>
<evidence type="ECO:0000313" key="2">
    <source>
        <dbReference type="Proteomes" id="UP000554482"/>
    </source>
</evidence>
<protein>
    <submittedName>
        <fullName evidence="1">Uncharacterized protein</fullName>
    </submittedName>
</protein>
<organism evidence="1 2">
    <name type="scientific">Thalictrum thalictroides</name>
    <name type="common">Rue-anemone</name>
    <name type="synonym">Anemone thalictroides</name>
    <dbReference type="NCBI Taxonomy" id="46969"/>
    <lineage>
        <taxon>Eukaryota</taxon>
        <taxon>Viridiplantae</taxon>
        <taxon>Streptophyta</taxon>
        <taxon>Embryophyta</taxon>
        <taxon>Tracheophyta</taxon>
        <taxon>Spermatophyta</taxon>
        <taxon>Magnoliopsida</taxon>
        <taxon>Ranunculales</taxon>
        <taxon>Ranunculaceae</taxon>
        <taxon>Thalictroideae</taxon>
        <taxon>Thalictrum</taxon>
    </lineage>
</organism>
<proteinExistence type="predicted"/>
<dbReference type="AlphaFoldDB" id="A0A7J6W314"/>
<accession>A0A7J6W314</accession>
<dbReference type="OrthoDB" id="1808172at2759"/>
<keyword evidence="2" id="KW-1185">Reference proteome</keyword>
<sequence>MKKDLLNNFSEKKSDTSMTSLEAENMYASLADEAQNPDDDIITEEEIDEIFDKMKKSWQENVKTTPKN</sequence>
<reference evidence="1 2" key="1">
    <citation type="submission" date="2020-06" db="EMBL/GenBank/DDBJ databases">
        <title>Transcriptomic and genomic resources for Thalictrum thalictroides and T. hernandezii: Facilitating candidate gene discovery in an emerging model plant lineage.</title>
        <authorList>
            <person name="Arias T."/>
            <person name="Riano-Pachon D.M."/>
            <person name="Di Stilio V.S."/>
        </authorList>
    </citation>
    <scope>NUCLEOTIDE SEQUENCE [LARGE SCALE GENOMIC DNA]</scope>
    <source>
        <strain evidence="2">cv. WT478/WT964</strain>
        <tissue evidence="1">Leaves</tissue>
    </source>
</reference>
<dbReference type="EMBL" id="JABWDY010023453">
    <property type="protein sequence ID" value="KAF5190900.1"/>
    <property type="molecule type" value="Genomic_DNA"/>
</dbReference>
<name>A0A7J6W314_THATH</name>